<protein>
    <submittedName>
        <fullName evidence="2">Transcription regulator</fullName>
    </submittedName>
</protein>
<gene>
    <name evidence="2" type="ORF">UY81_C0001G0011</name>
</gene>
<dbReference type="EMBL" id="LCRM01000001">
    <property type="protein sequence ID" value="KKW37195.1"/>
    <property type="molecule type" value="Genomic_DNA"/>
</dbReference>
<dbReference type="Gene3D" id="1.10.10.10">
    <property type="entry name" value="Winged helix-like DNA-binding domain superfamily/Winged helix DNA-binding domain"/>
    <property type="match status" value="1"/>
</dbReference>
<accession>A0A0G1Y232</accession>
<organism evidence="2 3">
    <name type="scientific">Candidatus Giovannonibacteria bacterium GW2011_GWA2_53_7</name>
    <dbReference type="NCBI Taxonomy" id="1618650"/>
    <lineage>
        <taxon>Bacteria</taxon>
        <taxon>Candidatus Giovannoniibacteriota</taxon>
    </lineage>
</organism>
<evidence type="ECO:0000313" key="2">
    <source>
        <dbReference type="EMBL" id="KKW37195.1"/>
    </source>
</evidence>
<dbReference type="AlphaFoldDB" id="A0A0G1Y232"/>
<dbReference type="InterPro" id="IPR051797">
    <property type="entry name" value="TrmB-like"/>
</dbReference>
<reference evidence="2 3" key="1">
    <citation type="journal article" date="2015" name="Nature">
        <title>rRNA introns, odd ribosomes, and small enigmatic genomes across a large radiation of phyla.</title>
        <authorList>
            <person name="Brown C.T."/>
            <person name="Hug L.A."/>
            <person name="Thomas B.C."/>
            <person name="Sharon I."/>
            <person name="Castelle C.J."/>
            <person name="Singh A."/>
            <person name="Wilkins M.J."/>
            <person name="Williams K.H."/>
            <person name="Banfield J.F."/>
        </authorList>
    </citation>
    <scope>NUCLEOTIDE SEQUENCE [LARGE SCALE GENOMIC DNA]</scope>
</reference>
<dbReference type="PANTHER" id="PTHR34293">
    <property type="entry name" value="HTH-TYPE TRANSCRIPTIONAL REGULATOR TRMBL2"/>
    <property type="match status" value="1"/>
</dbReference>
<name>A0A0G1Y232_9BACT</name>
<feature type="domain" description="Transcription regulator TrmB N-terminal" evidence="1">
    <location>
        <begin position="11"/>
        <end position="63"/>
    </location>
</feature>
<dbReference type="SUPFAM" id="SSF46785">
    <property type="entry name" value="Winged helix' DNA-binding domain"/>
    <property type="match status" value="1"/>
</dbReference>
<dbReference type="InterPro" id="IPR036390">
    <property type="entry name" value="WH_DNA-bd_sf"/>
</dbReference>
<dbReference type="InterPro" id="IPR002831">
    <property type="entry name" value="Tscrpt_reg_TrmB_N"/>
</dbReference>
<comment type="caution">
    <text evidence="2">The sequence shown here is derived from an EMBL/GenBank/DDBJ whole genome shotgun (WGS) entry which is preliminary data.</text>
</comment>
<evidence type="ECO:0000259" key="1">
    <source>
        <dbReference type="Pfam" id="PF01978"/>
    </source>
</evidence>
<proteinExistence type="predicted"/>
<dbReference type="PANTHER" id="PTHR34293:SF1">
    <property type="entry name" value="HTH-TYPE TRANSCRIPTIONAL REGULATOR TRMBL2"/>
    <property type="match status" value="1"/>
</dbReference>
<dbReference type="Proteomes" id="UP000034290">
    <property type="component" value="Unassembled WGS sequence"/>
</dbReference>
<sequence>MSQLAQILIDAGLGEKEACVYLAACELGPSSAQDISKKSGVNRATVYVCLEALEKRGYLSVSSVLGKTVFIAGPPEGLLLAAKEEAEVARKKEEHLRDVLPQLAALYNVEGNKPEVLFMEGIEGLREHLSVMERLRGPYVQITNTDDAARAFTGKEFERADHQGRLRKGDVEGRSLLVTAKPFSQVKLAKLPVDVRLLHEEAFPIHGEITVREDTLLLLSFKLETFVTIIRSKTLANTFRALFELAWKGAEGYPGFTKEERMSWPETGRIV</sequence>
<dbReference type="InterPro" id="IPR036388">
    <property type="entry name" value="WH-like_DNA-bd_sf"/>
</dbReference>
<evidence type="ECO:0000313" key="3">
    <source>
        <dbReference type="Proteomes" id="UP000034290"/>
    </source>
</evidence>
<dbReference type="Pfam" id="PF01978">
    <property type="entry name" value="TrmB"/>
    <property type="match status" value="1"/>
</dbReference>